<evidence type="ECO:0000313" key="2">
    <source>
        <dbReference type="EMBL" id="PWW22561.1"/>
    </source>
</evidence>
<feature type="transmembrane region" description="Helical" evidence="1">
    <location>
        <begin position="41"/>
        <end position="62"/>
    </location>
</feature>
<dbReference type="EMBL" id="QGTX01000001">
    <property type="protein sequence ID" value="PWW22561.1"/>
    <property type="molecule type" value="Genomic_DNA"/>
</dbReference>
<name>A0A317QIB6_9ACTN</name>
<comment type="caution">
    <text evidence="2">The sequence shown here is derived from an EMBL/GenBank/DDBJ whole genome shotgun (WGS) entry which is preliminary data.</text>
</comment>
<dbReference type="Proteomes" id="UP000246661">
    <property type="component" value="Unassembled WGS sequence"/>
</dbReference>
<dbReference type="RefSeq" id="WP_110005158.1">
    <property type="nucleotide sequence ID" value="NZ_QGTX01000001.1"/>
</dbReference>
<accession>A0A317QIB6</accession>
<keyword evidence="3" id="KW-1185">Reference proteome</keyword>
<evidence type="ECO:0000313" key="3">
    <source>
        <dbReference type="Proteomes" id="UP000246661"/>
    </source>
</evidence>
<evidence type="ECO:0000256" key="1">
    <source>
        <dbReference type="SAM" id="Phobius"/>
    </source>
</evidence>
<keyword evidence="1" id="KW-0812">Transmembrane</keyword>
<keyword evidence="1" id="KW-1133">Transmembrane helix</keyword>
<organism evidence="2 3">
    <name type="scientific">Geodermatophilus normandii</name>
    <dbReference type="NCBI Taxonomy" id="1137989"/>
    <lineage>
        <taxon>Bacteria</taxon>
        <taxon>Bacillati</taxon>
        <taxon>Actinomycetota</taxon>
        <taxon>Actinomycetes</taxon>
        <taxon>Geodermatophilales</taxon>
        <taxon>Geodermatophilaceae</taxon>
        <taxon>Geodermatophilus</taxon>
    </lineage>
</organism>
<keyword evidence="1" id="KW-0472">Membrane</keyword>
<protein>
    <submittedName>
        <fullName evidence="2">Uncharacterized protein</fullName>
    </submittedName>
</protein>
<dbReference type="AlphaFoldDB" id="A0A317QIB6"/>
<sequence>MGEITLPRSESQVLLEVQEEQLEQLHVQTELLQSMRKHTKLVYSVLLVALIVSVIGSVFDLVQAVDAANRY</sequence>
<proteinExistence type="predicted"/>
<reference evidence="3" key="1">
    <citation type="submission" date="2018-05" db="EMBL/GenBank/DDBJ databases">
        <authorList>
            <person name="Klenk H.-P."/>
            <person name="Huntemann M."/>
            <person name="Clum A."/>
            <person name="Pillay M."/>
            <person name="Palaniappan K."/>
            <person name="Varghese N."/>
            <person name="Mikhailova N."/>
            <person name="Stamatis D."/>
            <person name="Reddy T."/>
            <person name="Daum C."/>
            <person name="Shapiro N."/>
            <person name="Ivanova N."/>
            <person name="Kyrpides N."/>
            <person name="Woyke T."/>
        </authorList>
    </citation>
    <scope>NUCLEOTIDE SEQUENCE [LARGE SCALE GENOMIC DNA]</scope>
    <source>
        <strain evidence="3">DSM 45417</strain>
    </source>
</reference>
<gene>
    <name evidence="2" type="ORF">JD79_01719</name>
</gene>